<name>A0A7H1NUL2_9PROT</name>
<dbReference type="AlphaFoldDB" id="A0A7H1NUL2"/>
<sequence>MAEKRESPKFQWVVRIIDLSVQSEDNILEEVSGFADLSHANAFARAYVRDSVERCRIAGEDGQQTLKQWFNFGEDVEVMGAGEEGWRSAVELADFANSRATPAERDWRSLDPRRNQAGLSGNLPGLGTLPGE</sequence>
<proteinExistence type="predicted"/>
<reference evidence="2 3" key="1">
    <citation type="submission" date="2020-08" db="EMBL/GenBank/DDBJ databases">
        <title>Complete genome sequence of Entomobacter blattae G55GP.</title>
        <authorList>
            <person name="Poehlein A."/>
            <person name="Guzman J."/>
            <person name="Daniel R."/>
            <person name="Vilcinskas A."/>
        </authorList>
    </citation>
    <scope>NUCLEOTIDE SEQUENCE [LARGE SCALE GENOMIC DNA]</scope>
    <source>
        <strain evidence="2 3">G55GP</strain>
    </source>
</reference>
<protein>
    <submittedName>
        <fullName evidence="2">Uncharacterized protein</fullName>
    </submittedName>
</protein>
<feature type="compositionally biased region" description="Basic and acidic residues" evidence="1">
    <location>
        <begin position="102"/>
        <end position="114"/>
    </location>
</feature>
<gene>
    <name evidence="2" type="ORF">JGUZn3_22710</name>
</gene>
<dbReference type="RefSeq" id="WP_203413628.1">
    <property type="nucleotide sequence ID" value="NZ_CP060244.1"/>
</dbReference>
<evidence type="ECO:0000313" key="2">
    <source>
        <dbReference type="EMBL" id="QNT79472.1"/>
    </source>
</evidence>
<evidence type="ECO:0000313" key="3">
    <source>
        <dbReference type="Proteomes" id="UP000516349"/>
    </source>
</evidence>
<dbReference type="KEGG" id="ebla:JGUZn3_22710"/>
<dbReference type="EMBL" id="CP060244">
    <property type="protein sequence ID" value="QNT79472.1"/>
    <property type="molecule type" value="Genomic_DNA"/>
</dbReference>
<keyword evidence="3" id="KW-1185">Reference proteome</keyword>
<evidence type="ECO:0000256" key="1">
    <source>
        <dbReference type="SAM" id="MobiDB-lite"/>
    </source>
</evidence>
<feature type="region of interest" description="Disordered" evidence="1">
    <location>
        <begin position="100"/>
        <end position="132"/>
    </location>
</feature>
<organism evidence="2 3">
    <name type="scientific">Entomobacter blattae</name>
    <dbReference type="NCBI Taxonomy" id="2762277"/>
    <lineage>
        <taxon>Bacteria</taxon>
        <taxon>Pseudomonadati</taxon>
        <taxon>Pseudomonadota</taxon>
        <taxon>Alphaproteobacteria</taxon>
        <taxon>Acetobacterales</taxon>
        <taxon>Acetobacteraceae</taxon>
        <taxon>Entomobacter</taxon>
    </lineage>
</organism>
<dbReference type="Proteomes" id="UP000516349">
    <property type="component" value="Chromosome"/>
</dbReference>
<accession>A0A7H1NUL2</accession>